<dbReference type="InterPro" id="IPR050659">
    <property type="entry name" value="Peptidase_M24B"/>
</dbReference>
<accession>A0ABN0VWF0</accession>
<dbReference type="InterPro" id="IPR029149">
    <property type="entry name" value="Creatin/AminoP/Spt16_N"/>
</dbReference>
<dbReference type="InterPro" id="IPR036005">
    <property type="entry name" value="Creatinase/aminopeptidase-like"/>
</dbReference>
<dbReference type="Gene3D" id="3.90.230.10">
    <property type="entry name" value="Creatinase/methionine aminopeptidase superfamily"/>
    <property type="match status" value="1"/>
</dbReference>
<reference evidence="3 4" key="1">
    <citation type="journal article" date="2019" name="Int. J. Syst. Evol. Microbiol.">
        <title>The Global Catalogue of Microorganisms (GCM) 10K type strain sequencing project: providing services to taxonomists for standard genome sequencing and annotation.</title>
        <authorList>
            <consortium name="The Broad Institute Genomics Platform"/>
            <consortium name="The Broad Institute Genome Sequencing Center for Infectious Disease"/>
            <person name="Wu L."/>
            <person name="Ma J."/>
        </authorList>
    </citation>
    <scope>NUCLEOTIDE SEQUENCE [LARGE SCALE GENOMIC DNA]</scope>
    <source>
        <strain evidence="3 4">JCM 9731</strain>
    </source>
</reference>
<dbReference type="SUPFAM" id="SSF55920">
    <property type="entry name" value="Creatinase/aminopeptidase"/>
    <property type="match status" value="1"/>
</dbReference>
<sequence>MRLSILKQELLDRQKKFVSKLNEGNIDGAVLFSVTDIFYLTGFHFHPTERPMGFVVDPQEKTHLFVPALEHEHAEEFACIDHVHSYPEYPGERHPMEYFKDVLNEAGLQGKVIGYDSNGYGSPMGYRGPALSDLLDAKNFVSVHGWVEDMRMIKSEAEIELIKESCRWGNLAHRLLVKYTKPGLSEIEITSRATTEATMMMIETLGPDYKPHGSPANAFFRGQIGEMAAFPHAVTQNIVFKKGDLFVTQAAADVWGYKSELERTMFVQEVTPEQEKYFTYMYNAQQLALNTIKPGIPYSKVEEAVQAYWKEEGIQDLTRHHTGHNIGLLGHEAPFFDLGDETIIQPGMVVTVEPGLYVHGVGGFRHSDTVLITENGIEMLTYYPRDLESLITD</sequence>
<protein>
    <submittedName>
        <fullName evidence="3">Xaa-Pro dipeptidase</fullName>
    </submittedName>
</protein>
<feature type="domain" description="Creatinase N-terminal" evidence="2">
    <location>
        <begin position="13"/>
        <end position="153"/>
    </location>
</feature>
<dbReference type="Pfam" id="PF01321">
    <property type="entry name" value="Creatinase_N"/>
    <property type="match status" value="1"/>
</dbReference>
<gene>
    <name evidence="3" type="primary">pepQ_3</name>
    <name evidence="3" type="ORF">GCM10008967_06840</name>
</gene>
<dbReference type="SUPFAM" id="SSF53092">
    <property type="entry name" value="Creatinase/prolidase N-terminal domain"/>
    <property type="match status" value="1"/>
</dbReference>
<evidence type="ECO:0000313" key="4">
    <source>
        <dbReference type="Proteomes" id="UP001500782"/>
    </source>
</evidence>
<dbReference type="InterPro" id="IPR000994">
    <property type="entry name" value="Pept_M24"/>
</dbReference>
<keyword evidence="4" id="KW-1185">Reference proteome</keyword>
<dbReference type="PANTHER" id="PTHR46112:SF2">
    <property type="entry name" value="XAA-PRO AMINOPEPTIDASE P-RELATED"/>
    <property type="match status" value="1"/>
</dbReference>
<name>A0ABN0VWF0_9BACI</name>
<organism evidence="3 4">
    <name type="scientific">Bacillus carboniphilus</name>
    <dbReference type="NCBI Taxonomy" id="86663"/>
    <lineage>
        <taxon>Bacteria</taxon>
        <taxon>Bacillati</taxon>
        <taxon>Bacillota</taxon>
        <taxon>Bacilli</taxon>
        <taxon>Bacillales</taxon>
        <taxon>Bacillaceae</taxon>
        <taxon>Bacillus</taxon>
    </lineage>
</organism>
<dbReference type="PANTHER" id="PTHR46112">
    <property type="entry name" value="AMINOPEPTIDASE"/>
    <property type="match status" value="1"/>
</dbReference>
<dbReference type="EMBL" id="BAAADJ010000005">
    <property type="protein sequence ID" value="GAA0318908.1"/>
    <property type="molecule type" value="Genomic_DNA"/>
</dbReference>
<evidence type="ECO:0000313" key="3">
    <source>
        <dbReference type="EMBL" id="GAA0318908.1"/>
    </source>
</evidence>
<dbReference type="InterPro" id="IPR000587">
    <property type="entry name" value="Creatinase_N"/>
</dbReference>
<evidence type="ECO:0000259" key="2">
    <source>
        <dbReference type="Pfam" id="PF01321"/>
    </source>
</evidence>
<dbReference type="RefSeq" id="WP_343796388.1">
    <property type="nucleotide sequence ID" value="NZ_BAAADJ010000005.1"/>
</dbReference>
<dbReference type="Gene3D" id="3.40.350.10">
    <property type="entry name" value="Creatinase/prolidase N-terminal domain"/>
    <property type="match status" value="1"/>
</dbReference>
<dbReference type="Pfam" id="PF00557">
    <property type="entry name" value="Peptidase_M24"/>
    <property type="match status" value="1"/>
</dbReference>
<dbReference type="Proteomes" id="UP001500782">
    <property type="component" value="Unassembled WGS sequence"/>
</dbReference>
<feature type="domain" description="Peptidase M24" evidence="1">
    <location>
        <begin position="160"/>
        <end position="374"/>
    </location>
</feature>
<evidence type="ECO:0000259" key="1">
    <source>
        <dbReference type="Pfam" id="PF00557"/>
    </source>
</evidence>
<proteinExistence type="predicted"/>
<comment type="caution">
    <text evidence="3">The sequence shown here is derived from an EMBL/GenBank/DDBJ whole genome shotgun (WGS) entry which is preliminary data.</text>
</comment>